<dbReference type="SUPFAM" id="SSF88659">
    <property type="entry name" value="Sigma3 and sigma4 domains of RNA polymerase sigma factors"/>
    <property type="match status" value="1"/>
</dbReference>
<dbReference type="EMBL" id="NGMM01000001">
    <property type="protein sequence ID" value="OTP18745.1"/>
    <property type="molecule type" value="Genomic_DNA"/>
</dbReference>
<sequence>MTKFQSHHYKLHEIIAAISNESAYRYKAEKGQYEYIDILIDAERAVKLANLTEHQKKIVTLHWEKGLNLSQTASVLGVTVQAVLGAVNAVKKKLQRVLNKWNKKTERIDDNMTSTQEKSIK</sequence>
<accession>A0A242KC49</accession>
<proteinExistence type="predicted"/>
<reference evidence="2" key="1">
    <citation type="submission" date="2017-05" db="EMBL/GenBank/DDBJ databases">
        <title>The Genome Sequence of Enterococcus sp. 9E7_DIV0242.</title>
        <authorList>
            <consortium name="The Broad Institute Genomics Platform"/>
            <consortium name="The Broad Institute Genomic Center for Infectious Diseases"/>
            <person name="Earl A."/>
            <person name="Manson A."/>
            <person name="Schwartman J."/>
            <person name="Gilmore M."/>
            <person name="Abouelleil A."/>
            <person name="Cao P."/>
            <person name="Chapman S."/>
            <person name="Cusick C."/>
            <person name="Shea T."/>
            <person name="Young S."/>
            <person name="Neafsey D."/>
            <person name="Nusbaum C."/>
            <person name="Birren B."/>
        </authorList>
    </citation>
    <scope>NUCLEOTIDE SEQUENCE [LARGE SCALE GENOMIC DNA]</scope>
    <source>
        <strain evidence="2">9E7_DIV0242</strain>
    </source>
</reference>
<feature type="domain" description="RNA polymerase sigma-70 region 4" evidence="1">
    <location>
        <begin position="48"/>
        <end position="83"/>
    </location>
</feature>
<dbReference type="Proteomes" id="UP000195141">
    <property type="component" value="Chromosome"/>
</dbReference>
<gene>
    <name evidence="3" type="ORF">A5888_000523</name>
    <name evidence="2" type="ORF">A5888_000559</name>
</gene>
<dbReference type="EMBL" id="CP147247">
    <property type="protein sequence ID" value="WYJ88804.1"/>
    <property type="molecule type" value="Genomic_DNA"/>
</dbReference>
<organism evidence="2">
    <name type="scientific">Candidatus Enterococcus clewellii</name>
    <dbReference type="NCBI Taxonomy" id="1834193"/>
    <lineage>
        <taxon>Bacteria</taxon>
        <taxon>Bacillati</taxon>
        <taxon>Bacillota</taxon>
        <taxon>Bacilli</taxon>
        <taxon>Lactobacillales</taxon>
        <taxon>Enterococcaceae</taxon>
        <taxon>Enterococcus</taxon>
    </lineage>
</organism>
<evidence type="ECO:0000259" key="1">
    <source>
        <dbReference type="Pfam" id="PF04545"/>
    </source>
</evidence>
<evidence type="ECO:0000313" key="2">
    <source>
        <dbReference type="EMBL" id="OTP18745.1"/>
    </source>
</evidence>
<protein>
    <recommendedName>
        <fullName evidence="1">RNA polymerase sigma-70 region 4 domain-containing protein</fullName>
    </recommendedName>
</protein>
<evidence type="ECO:0000313" key="3">
    <source>
        <dbReference type="EMBL" id="WYJ88804.1"/>
    </source>
</evidence>
<dbReference type="InterPro" id="IPR036388">
    <property type="entry name" value="WH-like_DNA-bd_sf"/>
</dbReference>
<dbReference type="GO" id="GO:0003700">
    <property type="term" value="F:DNA-binding transcription factor activity"/>
    <property type="evidence" value="ECO:0007669"/>
    <property type="project" value="InterPro"/>
</dbReference>
<dbReference type="InterPro" id="IPR013324">
    <property type="entry name" value="RNA_pol_sigma_r3/r4-like"/>
</dbReference>
<dbReference type="RefSeq" id="WP_086347698.1">
    <property type="nucleotide sequence ID" value="NZ_CP147247.1"/>
</dbReference>
<dbReference type="InterPro" id="IPR007630">
    <property type="entry name" value="RNA_pol_sigma70_r4"/>
</dbReference>
<dbReference type="Gene3D" id="1.10.10.10">
    <property type="entry name" value="Winged helix-like DNA-binding domain superfamily/Winged helix DNA-binding domain"/>
    <property type="match status" value="1"/>
</dbReference>
<keyword evidence="4" id="KW-1185">Reference proteome</keyword>
<reference evidence="3" key="2">
    <citation type="submission" date="2017-05" db="EMBL/GenBank/DDBJ databases">
        <authorList>
            <consortium name="The Broad Institute Genomics Platform"/>
            <consortium name="The Broad Institute Genomic Center for Infectious Diseases"/>
            <person name="Earl A."/>
            <person name="Manson A."/>
            <person name="Schwartman J."/>
            <person name="Gilmore M."/>
            <person name="Abouelleil A."/>
            <person name="Cao P."/>
            <person name="Chapman S."/>
            <person name="Cusick C."/>
            <person name="Shea T."/>
            <person name="Young S."/>
            <person name="Neafsey D."/>
            <person name="Nusbaum C."/>
            <person name="Birren B."/>
        </authorList>
    </citation>
    <scope>NUCLEOTIDE SEQUENCE</scope>
    <source>
        <strain evidence="3">9E7_DIV0242</strain>
    </source>
</reference>
<dbReference type="AlphaFoldDB" id="A0A242KC49"/>
<name>A0A242KC49_9ENTE</name>
<dbReference type="GO" id="GO:0006352">
    <property type="term" value="P:DNA-templated transcription initiation"/>
    <property type="evidence" value="ECO:0007669"/>
    <property type="project" value="InterPro"/>
</dbReference>
<evidence type="ECO:0000313" key="4">
    <source>
        <dbReference type="Proteomes" id="UP000195141"/>
    </source>
</evidence>
<dbReference type="Pfam" id="PF04545">
    <property type="entry name" value="Sigma70_r4"/>
    <property type="match status" value="1"/>
</dbReference>
<reference evidence="3" key="3">
    <citation type="submission" date="2024-03" db="EMBL/GenBank/DDBJ databases">
        <title>The Genome Sequence of Enterococcus sp. DIV0242b.</title>
        <authorList>
            <consortium name="The Broad Institute Genomics Platform"/>
            <consortium name="The Broad Institute Microbial Omics Core"/>
            <consortium name="The Broad Institute Genomic Center for Infectious Diseases"/>
            <person name="Earl A."/>
            <person name="Manson A."/>
            <person name="Gilmore M."/>
            <person name="Schwartman J."/>
            <person name="Shea T."/>
            <person name="Abouelleil A."/>
            <person name="Cao P."/>
            <person name="Chapman S."/>
            <person name="Cusick C."/>
            <person name="Young S."/>
            <person name="Neafsey D."/>
            <person name="Nusbaum C."/>
            <person name="Birren B."/>
        </authorList>
    </citation>
    <scope>NUCLEOTIDE SEQUENCE</scope>
    <source>
        <strain evidence="3">9E7_DIV0242</strain>
    </source>
</reference>